<dbReference type="PANTHER" id="PTHR14859">
    <property type="entry name" value="CALCOFLUOR WHITE HYPERSENSITIVE PROTEIN PRECURSOR"/>
    <property type="match status" value="1"/>
</dbReference>
<dbReference type="PANTHER" id="PTHR14859:SF1">
    <property type="entry name" value="PGAP2-INTERACTING PROTEIN"/>
    <property type="match status" value="1"/>
</dbReference>
<evidence type="ECO:0000313" key="3">
    <source>
        <dbReference type="Proteomes" id="UP000346198"/>
    </source>
</evidence>
<evidence type="ECO:0000259" key="1">
    <source>
        <dbReference type="Pfam" id="PF03372"/>
    </source>
</evidence>
<dbReference type="GO" id="GO:0003824">
    <property type="term" value="F:catalytic activity"/>
    <property type="evidence" value="ECO:0007669"/>
    <property type="project" value="InterPro"/>
</dbReference>
<accession>A0A6C2UNQ0</accession>
<dbReference type="GO" id="GO:0006506">
    <property type="term" value="P:GPI anchor biosynthetic process"/>
    <property type="evidence" value="ECO:0007669"/>
    <property type="project" value="TreeGrafter"/>
</dbReference>
<reference evidence="2 3" key="1">
    <citation type="submission" date="2019-04" db="EMBL/GenBank/DDBJ databases">
        <authorList>
            <person name="Van Vliet M D."/>
        </authorList>
    </citation>
    <scope>NUCLEOTIDE SEQUENCE [LARGE SCALE GENOMIC DNA]</scope>
    <source>
        <strain evidence="2 3">F21</strain>
    </source>
</reference>
<feature type="domain" description="Endonuclease/exonuclease/phosphatase" evidence="1">
    <location>
        <begin position="31"/>
        <end position="231"/>
    </location>
</feature>
<protein>
    <recommendedName>
        <fullName evidence="1">Endonuclease/exonuclease/phosphatase domain-containing protein</fullName>
    </recommendedName>
</protein>
<dbReference type="Proteomes" id="UP000346198">
    <property type="component" value="Unassembled WGS sequence"/>
</dbReference>
<sequence length="247" mass="28989">MRFLLYNICYATHGNQRRLPLLGMLGRTRDHFEEITKFIRPLDPDVIGLIEVDNGSYRARQKSQVEKMAEDLGHFHCYCSKYGAESRWQRIPIYNKQGNAFLAKDEILGEKFHYFERGMKKLIIELELEKFTIFLVHLALSYKARQEQILHLYHLVKKTKRPYILAGDFNAFMGEAEIQLLMSASGLQNADTEMQPSYPSHRPKKYLDFILHSPEIKVNKFWMPDVRLSDHLPLVLDFEVEPVDKPT</sequence>
<dbReference type="AlphaFoldDB" id="A0A6C2UNQ0"/>
<evidence type="ECO:0000313" key="2">
    <source>
        <dbReference type="EMBL" id="VGO20901.1"/>
    </source>
</evidence>
<dbReference type="Pfam" id="PF03372">
    <property type="entry name" value="Exo_endo_phos"/>
    <property type="match status" value="1"/>
</dbReference>
<dbReference type="SUPFAM" id="SSF56219">
    <property type="entry name" value="DNase I-like"/>
    <property type="match status" value="1"/>
</dbReference>
<dbReference type="EMBL" id="CAAHFH010000002">
    <property type="protein sequence ID" value="VGO20901.1"/>
    <property type="molecule type" value="Genomic_DNA"/>
</dbReference>
<dbReference type="RefSeq" id="WP_136062405.1">
    <property type="nucleotide sequence ID" value="NZ_CAAHFH010000002.1"/>
</dbReference>
<dbReference type="Gene3D" id="3.60.10.10">
    <property type="entry name" value="Endonuclease/exonuclease/phosphatase"/>
    <property type="match status" value="1"/>
</dbReference>
<proteinExistence type="predicted"/>
<dbReference type="InterPro" id="IPR036691">
    <property type="entry name" value="Endo/exonu/phosph_ase_sf"/>
</dbReference>
<dbReference type="InterPro" id="IPR005135">
    <property type="entry name" value="Endo/exonuclease/phosphatase"/>
</dbReference>
<keyword evidence="3" id="KW-1185">Reference proteome</keyword>
<name>A0A6C2UNQ0_9BACT</name>
<dbReference type="GO" id="GO:0016020">
    <property type="term" value="C:membrane"/>
    <property type="evidence" value="ECO:0007669"/>
    <property type="project" value="GOC"/>
</dbReference>
<gene>
    <name evidence="2" type="ORF">SCARR_02968</name>
</gene>
<organism evidence="2 3">
    <name type="scientific">Pontiella sulfatireligans</name>
    <dbReference type="NCBI Taxonomy" id="2750658"/>
    <lineage>
        <taxon>Bacteria</taxon>
        <taxon>Pseudomonadati</taxon>
        <taxon>Kiritimatiellota</taxon>
        <taxon>Kiritimatiellia</taxon>
        <taxon>Kiritimatiellales</taxon>
        <taxon>Pontiellaceae</taxon>
        <taxon>Pontiella</taxon>
    </lineage>
</organism>
<dbReference type="InterPro" id="IPR051916">
    <property type="entry name" value="GPI-anchor_lipid_remodeler"/>
</dbReference>